<dbReference type="Proteomes" id="UP001590950">
    <property type="component" value="Unassembled WGS sequence"/>
</dbReference>
<dbReference type="EMBL" id="JBEFKJ010000015">
    <property type="protein sequence ID" value="KAL2041882.1"/>
    <property type="molecule type" value="Genomic_DNA"/>
</dbReference>
<comment type="caution">
    <text evidence="2">The sequence shown here is derived from an EMBL/GenBank/DDBJ whole genome shotgun (WGS) entry which is preliminary data.</text>
</comment>
<evidence type="ECO:0000313" key="2">
    <source>
        <dbReference type="EMBL" id="KAL2041882.1"/>
    </source>
</evidence>
<evidence type="ECO:0000313" key="3">
    <source>
        <dbReference type="Proteomes" id="UP001590950"/>
    </source>
</evidence>
<name>A0ABR4ABL6_9LECA</name>
<keyword evidence="3" id="KW-1185">Reference proteome</keyword>
<feature type="region of interest" description="Disordered" evidence="1">
    <location>
        <begin position="49"/>
        <end position="91"/>
    </location>
</feature>
<protein>
    <submittedName>
        <fullName evidence="2">Uncharacterized protein</fullName>
    </submittedName>
</protein>
<reference evidence="2 3" key="1">
    <citation type="submission" date="2024-09" db="EMBL/GenBank/DDBJ databases">
        <title>Rethinking Asexuality: The Enigmatic Case of Functional Sexual Genes in Lepraria (Stereocaulaceae).</title>
        <authorList>
            <person name="Doellman M."/>
            <person name="Sun Y."/>
            <person name="Barcenas-Pena A."/>
            <person name="Lumbsch H.T."/>
            <person name="Grewe F."/>
        </authorList>
    </citation>
    <scope>NUCLEOTIDE SEQUENCE [LARGE SCALE GENOMIC DNA]</scope>
    <source>
        <strain evidence="2 3">Mercado 3170</strain>
    </source>
</reference>
<evidence type="ECO:0000256" key="1">
    <source>
        <dbReference type="SAM" id="MobiDB-lite"/>
    </source>
</evidence>
<gene>
    <name evidence="2" type="ORF">N7G274_005069</name>
</gene>
<feature type="compositionally biased region" description="Pro residues" evidence="1">
    <location>
        <begin position="65"/>
        <end position="81"/>
    </location>
</feature>
<accession>A0ABR4ABL6</accession>
<proteinExistence type="predicted"/>
<organism evidence="2 3">
    <name type="scientific">Stereocaulon virgatum</name>
    <dbReference type="NCBI Taxonomy" id="373712"/>
    <lineage>
        <taxon>Eukaryota</taxon>
        <taxon>Fungi</taxon>
        <taxon>Dikarya</taxon>
        <taxon>Ascomycota</taxon>
        <taxon>Pezizomycotina</taxon>
        <taxon>Lecanoromycetes</taxon>
        <taxon>OSLEUM clade</taxon>
        <taxon>Lecanoromycetidae</taxon>
        <taxon>Lecanorales</taxon>
        <taxon>Lecanorineae</taxon>
        <taxon>Stereocaulaceae</taxon>
        <taxon>Stereocaulon</taxon>
    </lineage>
</organism>
<sequence length="147" mass="15634">MPEQRKGQVLHLLTNAEAREQHMLEHLATITAPNVPGAVQNQTSPTELPVVKAASPPGQTLGMPSPLPPRTAPELYSPPPMNDDSCGPNKIHLLSSATASRNRAPSKPATPSVCTATISAIGITSTSNIRWRSYVSSSLTQRYTVST</sequence>